<dbReference type="InterPro" id="IPR035892">
    <property type="entry name" value="C2_domain_sf"/>
</dbReference>
<dbReference type="Pfam" id="PF06920">
    <property type="entry name" value="DHR-2_Lobe_A"/>
    <property type="match status" value="1"/>
</dbReference>
<feature type="domain" description="DOCKER" evidence="6">
    <location>
        <begin position="692"/>
        <end position="1139"/>
    </location>
</feature>
<dbReference type="GO" id="GO:0005085">
    <property type="term" value="F:guanyl-nucleotide exchange factor activity"/>
    <property type="evidence" value="ECO:0007669"/>
    <property type="project" value="UniProtKB-KW"/>
</dbReference>
<evidence type="ECO:0000256" key="1">
    <source>
        <dbReference type="ARBA" id="ARBA00022658"/>
    </source>
</evidence>
<dbReference type="GO" id="GO:0007520">
    <property type="term" value="P:myoblast fusion"/>
    <property type="evidence" value="ECO:0007669"/>
    <property type="project" value="TreeGrafter"/>
</dbReference>
<dbReference type="InterPro" id="IPR046773">
    <property type="entry name" value="DOCKER_Lobe_C"/>
</dbReference>
<dbReference type="InterPro" id="IPR046769">
    <property type="entry name" value="DOCKER_Lobe_A"/>
</dbReference>
<feature type="compositionally biased region" description="Basic and acidic residues" evidence="4">
    <location>
        <begin position="1535"/>
        <end position="1546"/>
    </location>
</feature>
<dbReference type="GO" id="GO:0005737">
    <property type="term" value="C:cytoplasm"/>
    <property type="evidence" value="ECO:0007669"/>
    <property type="project" value="TreeGrafter"/>
</dbReference>
<dbReference type="EMBL" id="HBUF01314635">
    <property type="protein sequence ID" value="CAG6693823.1"/>
    <property type="molecule type" value="Transcribed_RNA"/>
</dbReference>
<feature type="region of interest" description="Disordered" evidence="4">
    <location>
        <begin position="1299"/>
        <end position="1321"/>
    </location>
</feature>
<dbReference type="Gene3D" id="1.25.40.410">
    <property type="match status" value="1"/>
</dbReference>
<feature type="coiled-coil region" evidence="3">
    <location>
        <begin position="1006"/>
        <end position="1033"/>
    </location>
</feature>
<evidence type="ECO:0000259" key="6">
    <source>
        <dbReference type="PROSITE" id="PS51651"/>
    </source>
</evidence>
<accession>A0A8D8XE50</accession>
<evidence type="ECO:0000256" key="4">
    <source>
        <dbReference type="SAM" id="MobiDB-lite"/>
    </source>
</evidence>
<feature type="compositionally biased region" description="Low complexity" evidence="4">
    <location>
        <begin position="1471"/>
        <end position="1496"/>
    </location>
</feature>
<keyword evidence="1" id="KW-0344">Guanine-nucleotide releasing factor</keyword>
<dbReference type="InterPro" id="IPR027007">
    <property type="entry name" value="C2_DOCK-type_domain"/>
</dbReference>
<feature type="compositionally biased region" description="Low complexity" evidence="4">
    <location>
        <begin position="1434"/>
        <end position="1450"/>
    </location>
</feature>
<feature type="region of interest" description="Disordered" evidence="4">
    <location>
        <begin position="1850"/>
        <end position="1873"/>
    </location>
</feature>
<dbReference type="GO" id="GO:0016477">
    <property type="term" value="P:cell migration"/>
    <property type="evidence" value="ECO:0007669"/>
    <property type="project" value="TreeGrafter"/>
</dbReference>
<protein>
    <submittedName>
        <fullName evidence="7">Dedicator of cytokinesis protein 1</fullName>
    </submittedName>
</protein>
<evidence type="ECO:0000256" key="3">
    <source>
        <dbReference type="SAM" id="Coils"/>
    </source>
</evidence>
<dbReference type="InterPro" id="IPR043161">
    <property type="entry name" value="DOCK_C_lobe_A"/>
</dbReference>
<sequence>MQKNGTTLPDTMHELLVYKIDHKKFDVNYTNYLSLPSTRSERDEIGLKTLPHLPGLSLFLKDFLVIETNVCSTKLTQNVDLLGFLNWHSDTTRLDVSLCNLMNLGGEEIVKFLQDILDTLFQILIENNNNAMIDHLVFDCLLHIIHLVVQNAKYQNFQAVLDLYLKENFSATLVYTKLISILSRHIAEGSTCNLAGKSKKGSPYSLKDTLLNSMKCIKYLMKIIIQSRHLFANLDNGAGEADFRNQIRELLFGIGKLISTASTQSTEILIVQGACLKYLPGIFPELLQVFDPLTLSKIIIEIIESPAAVQRLSRQRMMTLSALVDSQLFVIPESRRVLLPFILNSVRQFLDTNRLEEELCTSVLSDIMSFLWKTPTVEDIQDVTLIVLRTVVQNIFGRDCAKEQLGHLVAIMLSIFRHMSSRHYEVYISHLATNSDKSNFLTEILLVFKDLIERPVYPNDWLVMIRLQNEIMFKALKFFSDTVVEHFTRPFEYTAWSNWFHCMCVFLTQPSLQLELFSLEKRTKLLRDTPHSDMRIDAAQEIKRMWDILGENRSFFIPNQVGMFLQASLIPETEVRDILIPIFFDMMVCEFHSSPDQARNFIKGDFSEFENEMIVKLDALIEGGLGDSSYQSHFERILSPLCEKHSTLRDPGGGFVKSAAQQIDALLEYRSLVQDTNPDIRVRCTVRLLDFYAKTPRKELYLRYVHKLVALHLATEDYTEAAFTLELHAKLLSWNNEPIHPSYKLDRFPDLNTQRELKEALYEEAIVYFNKGKMWESALTLCKELFQVYDTEVFDYRKVELTLTKMPNLYEKIREKNRQELEYFRVGYYGRGFPTFLQNQVFIYRGKEYERLVDFTTRILNFYPHAELIKKLTPPDENITESCGQYFQINKVEPIMCTDIERKFSDKPICSEKIVAYFRWNGVQRFQYSCRVECPELNIPGLNRRSSSSEGSTMNRLSIISSGSQSGNEFATQWYQRHILSIKSPLPGIVRWFPVKSTKTVYISPINRAIETMDQANRNLKDLIMQVKNSKNEPNLKGGPFSTLLMTLKGIIAAEVNGGISNYETAFLHPSYLISNPDDAMFVSKLKDLIASQIPLLEVGLTLHAQRMESDMRPLHEHLESTFLAMKHSVEAKYGRKTCDISVDKLFLPPPPVYNAPATPTQDRGWSSLGFGTLNRPSKKKKNRERNKTLDTNSPSSSQWYDVARSANRNKTHSVITLSQELTPTRPLRSEVKRVNRLSQECVSLYSMDSEDADDCVTPTAATPPVIPEKRKENGELFSRENYDISISENVEQLIDGNEPIVDGHLHGHAEQSSAGNEDRLTVGKLDELLEKRCSRGNESLNSNSTVYSNSTVGSHSTLNPDSTNSSGNRSSTISSENQLSNTTSSENPLSSTTSSENPLSSTTSIEKPLSNSTSSETSLYNKTSSENQLSNKTSSENQLLNNTSSQNLLFGNNTSSENPMLNNTASETPLLNNTSSKTPLSSNTSSDNNSSSTISRESHIFRETPPSTSSTNENLALSAIARISIGHGTDSIDHGTDTIDHRPDTIAHGSDTITDHGTDSMIEPPKPKIPLKKKESGTNLLGIPGNEPADHHEPNGKDGFSTHNYDPVRIYPTVMYPGSPRITIQPSKPPPPDPGHPDYSSPGQDDDRAPTPPPVPPKSPKKGRSKSVPFGPSPDQQLEDYKSPPQPQPVRHAPSSKPVPQTPPESPLPVRWTQPVSDGLLHESPVPLRWPKVPPTATESPTPPARGIPPVRERRSSPGYVSSAQELLTSSVHPNYESVFPIKSCQTPPVHSNYDSVSPIHCRTPPVYSNYDSVSPINPRDPIGPWKTPYDIKQPEDLNRDHEYRGLNASLIAPPKPPLGKRQPLPSPAEEAVEEERNPIKYTHQEQVHRSTSLPLEAHHQDQTVAPTSECGIHAPPVYSNYNTIPLPLRIPQDTHQGPILPLKHRDVKHTPDRDVKQTPNQMYIKPEDLQIRLKSTPPPIPPHVFRRYSSSPNIEVRSSRGGGEDERPPTPPPKQPHIKSPLAMSVNRRQSPPDPPHP</sequence>
<dbReference type="Pfam" id="PF23554">
    <property type="entry name" value="TPR_DOCK"/>
    <property type="match status" value="1"/>
</dbReference>
<dbReference type="Gene3D" id="2.60.40.150">
    <property type="entry name" value="C2 domain"/>
    <property type="match status" value="1"/>
</dbReference>
<evidence type="ECO:0000259" key="5">
    <source>
        <dbReference type="PROSITE" id="PS51650"/>
    </source>
</evidence>
<dbReference type="PROSITE" id="PS51650">
    <property type="entry name" value="C2_DOCK"/>
    <property type="match status" value="1"/>
</dbReference>
<reference evidence="7" key="1">
    <citation type="submission" date="2021-05" db="EMBL/GenBank/DDBJ databases">
        <authorList>
            <person name="Alioto T."/>
            <person name="Alioto T."/>
            <person name="Gomez Garrido J."/>
        </authorList>
    </citation>
    <scope>NUCLEOTIDE SEQUENCE</scope>
</reference>
<dbReference type="InterPro" id="IPR056372">
    <property type="entry name" value="TPR_DOCK"/>
</dbReference>
<feature type="compositionally biased region" description="Polar residues" evidence="4">
    <location>
        <begin position="1451"/>
        <end position="1470"/>
    </location>
</feature>
<evidence type="ECO:0000256" key="2">
    <source>
        <dbReference type="PROSITE-ProRule" id="PRU00983"/>
    </source>
</evidence>
<dbReference type="GO" id="GO:0031267">
    <property type="term" value="F:small GTPase binding"/>
    <property type="evidence" value="ECO:0007669"/>
    <property type="project" value="TreeGrafter"/>
</dbReference>
<feature type="compositionally biased region" description="Polar residues" evidence="4">
    <location>
        <begin position="1190"/>
        <end position="1199"/>
    </location>
</feature>
<organism evidence="7">
    <name type="scientific">Cacopsylla melanoneura</name>
    <dbReference type="NCBI Taxonomy" id="428564"/>
    <lineage>
        <taxon>Eukaryota</taxon>
        <taxon>Metazoa</taxon>
        <taxon>Ecdysozoa</taxon>
        <taxon>Arthropoda</taxon>
        <taxon>Hexapoda</taxon>
        <taxon>Insecta</taxon>
        <taxon>Pterygota</taxon>
        <taxon>Neoptera</taxon>
        <taxon>Paraneoptera</taxon>
        <taxon>Hemiptera</taxon>
        <taxon>Sternorrhyncha</taxon>
        <taxon>Psylloidea</taxon>
        <taxon>Psyllidae</taxon>
        <taxon>Psyllinae</taxon>
        <taxon>Cacopsylla</taxon>
    </lineage>
</organism>
<dbReference type="InterPro" id="IPR027357">
    <property type="entry name" value="DOCKER_dom"/>
</dbReference>
<proteinExistence type="inferred from homology"/>
<feature type="region of interest" description="Disordered" evidence="4">
    <location>
        <begin position="1937"/>
        <end position="2040"/>
    </location>
</feature>
<feature type="region of interest" description="Disordered" evidence="4">
    <location>
        <begin position="1810"/>
        <end position="1837"/>
    </location>
</feature>
<dbReference type="InterPro" id="IPR043162">
    <property type="entry name" value="DOCK_C_lobe_C"/>
</dbReference>
<feature type="region of interest" description="Disordered" evidence="4">
    <location>
        <begin position="1156"/>
        <end position="1199"/>
    </location>
</feature>
<feature type="region of interest" description="Disordered" evidence="4">
    <location>
        <begin position="1337"/>
        <end position="1514"/>
    </location>
</feature>
<feature type="region of interest" description="Disordered" evidence="4">
    <location>
        <begin position="1535"/>
        <end position="1763"/>
    </location>
</feature>
<feature type="compositionally biased region" description="Polar residues" evidence="4">
    <location>
        <begin position="1410"/>
        <end position="1433"/>
    </location>
</feature>
<evidence type="ECO:0000313" key="7">
    <source>
        <dbReference type="EMBL" id="CAG6693823.1"/>
    </source>
</evidence>
<comment type="similarity">
    <text evidence="2">Belongs to the DOCK family.</text>
</comment>
<feature type="domain" description="C2 DOCK-type" evidence="5">
    <location>
        <begin position="1"/>
        <end position="71"/>
    </location>
</feature>
<dbReference type="Pfam" id="PF20421">
    <property type="entry name" value="DHR-2_Lobe_C"/>
    <property type="match status" value="1"/>
</dbReference>
<dbReference type="PANTHER" id="PTHR45653:SF10">
    <property type="entry name" value="MYOBLAST CITY, ISOFORM B"/>
    <property type="match status" value="1"/>
</dbReference>
<dbReference type="Pfam" id="PF14429">
    <property type="entry name" value="DOCK-C2"/>
    <property type="match status" value="1"/>
</dbReference>
<keyword evidence="3" id="KW-0175">Coiled coil</keyword>
<dbReference type="PANTHER" id="PTHR45653">
    <property type="entry name" value="DEDICATOR OF CYTOKINESIS"/>
    <property type="match status" value="1"/>
</dbReference>
<name>A0A8D8XE50_9HEMI</name>
<feature type="compositionally biased region" description="Low complexity" evidence="4">
    <location>
        <begin position="1340"/>
        <end position="1355"/>
    </location>
</feature>
<dbReference type="Gene3D" id="1.20.58.740">
    <property type="match status" value="1"/>
</dbReference>
<feature type="compositionally biased region" description="Low complexity" evidence="4">
    <location>
        <begin position="1363"/>
        <end position="1405"/>
    </location>
</feature>
<dbReference type="GO" id="GO:0007264">
    <property type="term" value="P:small GTPase-mediated signal transduction"/>
    <property type="evidence" value="ECO:0007669"/>
    <property type="project" value="InterPro"/>
</dbReference>
<dbReference type="InterPro" id="IPR026791">
    <property type="entry name" value="DOCK"/>
</dbReference>
<dbReference type="GO" id="GO:0005886">
    <property type="term" value="C:plasma membrane"/>
    <property type="evidence" value="ECO:0007669"/>
    <property type="project" value="TreeGrafter"/>
</dbReference>
<dbReference type="PROSITE" id="PS51651">
    <property type="entry name" value="DOCKER"/>
    <property type="match status" value="1"/>
</dbReference>